<evidence type="ECO:0000313" key="3">
    <source>
        <dbReference type="EMBL" id="PKV97592.1"/>
    </source>
</evidence>
<evidence type="ECO:0000256" key="1">
    <source>
        <dbReference type="SAM" id="MobiDB-lite"/>
    </source>
</evidence>
<sequence>MSVAIVGGGPAGLLSALLLARDGREVVVLDQDDLAPAADPETAAEEAYRPGAPQAVQPHIVMPRCRLVLAERLPDVLADLIDAGAVEATLADRRPPTLASLPVRPGDERLTTVMTRRSTFDWVLRRAAARQSGVEIRAERVTGLVARPGPVPHVCGVRTAQGPISADAVVDASGRRSPVDKWLEELDARPAENQSAECGVTYYGRHYRLRTQAALPGLANTRIVVPFDEFTAVLFCSDSGAVQTAVAPLTADRRYRQLAHEDVYDAVLRALPTHAPWMPCMDPISPVRQMVAPRNTLRRLVVDATPRATGLLPVGDAVSTTNPTFGRGLSLAAWGAADVADVLAEHSGEPVAQVLALDARIAHHVVPYYEEQARTDLARLAALRHVVLGTPLVVQGRGAQPIGFAHLRAAAAVDATAFRALWELMGMLRSPEEIYSDPDVLAAISKTAPDLPSPSPDMAMLQAALCRRSATRSASGSRTGTAAQTGRAGAPVPHWTAT</sequence>
<feature type="region of interest" description="Disordered" evidence="1">
    <location>
        <begin position="471"/>
        <end position="498"/>
    </location>
</feature>
<dbReference type="PANTHER" id="PTHR42685:SF22">
    <property type="entry name" value="CONDITIONED MEDIUM FACTOR RECEPTOR 1"/>
    <property type="match status" value="1"/>
</dbReference>
<dbReference type="Proteomes" id="UP000233750">
    <property type="component" value="Unassembled WGS sequence"/>
</dbReference>
<dbReference type="GO" id="GO:0071949">
    <property type="term" value="F:FAD binding"/>
    <property type="evidence" value="ECO:0007669"/>
    <property type="project" value="InterPro"/>
</dbReference>
<gene>
    <name evidence="3" type="ORF">ATK30_8577</name>
</gene>
<dbReference type="InterPro" id="IPR050407">
    <property type="entry name" value="Geranylgeranyl_reductase"/>
</dbReference>
<dbReference type="PRINTS" id="PR00420">
    <property type="entry name" value="RNGMNOXGNASE"/>
</dbReference>
<dbReference type="AlphaFoldDB" id="A0A2N3WUP5"/>
<reference evidence="3 4" key="1">
    <citation type="submission" date="2017-12" db="EMBL/GenBank/DDBJ databases">
        <title>Sequencing the genomes of 1000 Actinobacteria strains.</title>
        <authorList>
            <person name="Klenk H.-P."/>
        </authorList>
    </citation>
    <scope>NUCLEOTIDE SEQUENCE [LARGE SCALE GENOMIC DNA]</scope>
    <source>
        <strain evidence="3 4">DSM 45165</strain>
    </source>
</reference>
<keyword evidence="4" id="KW-1185">Reference proteome</keyword>
<feature type="domain" description="FAD-binding" evidence="2">
    <location>
        <begin position="2"/>
        <end position="32"/>
    </location>
</feature>
<proteinExistence type="predicted"/>
<dbReference type="InterPro" id="IPR002938">
    <property type="entry name" value="FAD-bd"/>
</dbReference>
<dbReference type="RefSeq" id="WP_107503650.1">
    <property type="nucleotide sequence ID" value="NZ_PJMY01000003.1"/>
</dbReference>
<comment type="caution">
    <text evidence="3">The sequence shown here is derived from an EMBL/GenBank/DDBJ whole genome shotgun (WGS) entry which is preliminary data.</text>
</comment>
<dbReference type="PANTHER" id="PTHR42685">
    <property type="entry name" value="GERANYLGERANYL DIPHOSPHATE REDUCTASE"/>
    <property type="match status" value="1"/>
</dbReference>
<evidence type="ECO:0000259" key="2">
    <source>
        <dbReference type="Pfam" id="PF01494"/>
    </source>
</evidence>
<dbReference type="InterPro" id="IPR036188">
    <property type="entry name" value="FAD/NAD-bd_sf"/>
</dbReference>
<dbReference type="Gene3D" id="3.50.50.60">
    <property type="entry name" value="FAD/NAD(P)-binding domain"/>
    <property type="match status" value="1"/>
</dbReference>
<accession>A0A2N3WUP5</accession>
<organism evidence="3 4">
    <name type="scientific">Amycolatopsis echigonensis</name>
    <dbReference type="NCBI Taxonomy" id="2576905"/>
    <lineage>
        <taxon>Bacteria</taxon>
        <taxon>Bacillati</taxon>
        <taxon>Actinomycetota</taxon>
        <taxon>Actinomycetes</taxon>
        <taxon>Pseudonocardiales</taxon>
        <taxon>Pseudonocardiaceae</taxon>
        <taxon>Amycolatopsis</taxon>
    </lineage>
</organism>
<dbReference type="SUPFAM" id="SSF51905">
    <property type="entry name" value="FAD/NAD(P)-binding domain"/>
    <property type="match status" value="1"/>
</dbReference>
<protein>
    <submittedName>
        <fullName evidence="3">Flavin-dependent dehydrogenase</fullName>
    </submittedName>
</protein>
<dbReference type="EMBL" id="PJMY01000003">
    <property type="protein sequence ID" value="PKV97592.1"/>
    <property type="molecule type" value="Genomic_DNA"/>
</dbReference>
<name>A0A2N3WUP5_9PSEU</name>
<feature type="compositionally biased region" description="Low complexity" evidence="1">
    <location>
        <begin position="471"/>
        <end position="490"/>
    </location>
</feature>
<dbReference type="OrthoDB" id="9790035at2"/>
<evidence type="ECO:0000313" key="4">
    <source>
        <dbReference type="Proteomes" id="UP000233750"/>
    </source>
</evidence>
<dbReference type="Pfam" id="PF01494">
    <property type="entry name" value="FAD_binding_3"/>
    <property type="match status" value="1"/>
</dbReference>